<dbReference type="EMBL" id="GGEC01033209">
    <property type="protein sequence ID" value="MBX13693.1"/>
    <property type="molecule type" value="Transcribed_RNA"/>
</dbReference>
<proteinExistence type="predicted"/>
<evidence type="ECO:0000313" key="2">
    <source>
        <dbReference type="EMBL" id="MBX13693.1"/>
    </source>
</evidence>
<dbReference type="GO" id="GO:0046872">
    <property type="term" value="F:metal ion binding"/>
    <property type="evidence" value="ECO:0007669"/>
    <property type="project" value="InterPro"/>
</dbReference>
<dbReference type="Gene3D" id="3.30.70.100">
    <property type="match status" value="1"/>
</dbReference>
<dbReference type="AlphaFoldDB" id="A0A2P2L6U6"/>
<dbReference type="PROSITE" id="PS50846">
    <property type="entry name" value="HMA_2"/>
    <property type="match status" value="1"/>
</dbReference>
<feature type="domain" description="HMA" evidence="1">
    <location>
        <begin position="60"/>
        <end position="129"/>
    </location>
</feature>
<sequence length="184" mass="20595">MDLENQLLCLAFRLIKRRVVSQLYVLQLSRLEGSVEQKSSTLCSNTIYPCRFQKNQSIMKQKVVIKVRMNGQKCRSKAFKIAVSASGVESAALGGEDKTQIEVTGDGIDAVVLTNLLRKNVGYAELVSVSPLGEKNEEKPAEPNVQTESQLIWSSSYAMPPYIYEVRNANYYPYCDPNNNCSIM</sequence>
<dbReference type="InterPro" id="IPR044296">
    <property type="entry name" value="HIPP46"/>
</dbReference>
<reference evidence="2" key="1">
    <citation type="submission" date="2018-02" db="EMBL/GenBank/DDBJ databases">
        <title>Rhizophora mucronata_Transcriptome.</title>
        <authorList>
            <person name="Meera S.P."/>
            <person name="Sreeshan A."/>
            <person name="Augustine A."/>
        </authorList>
    </citation>
    <scope>NUCLEOTIDE SEQUENCE</scope>
    <source>
        <tissue evidence="2">Leaf</tissue>
    </source>
</reference>
<protein>
    <submittedName>
        <fullName evidence="2">Uncharacterized protein LOC105131028 isoform X2</fullName>
    </submittedName>
</protein>
<organism evidence="2">
    <name type="scientific">Rhizophora mucronata</name>
    <name type="common">Asiatic mangrove</name>
    <dbReference type="NCBI Taxonomy" id="61149"/>
    <lineage>
        <taxon>Eukaryota</taxon>
        <taxon>Viridiplantae</taxon>
        <taxon>Streptophyta</taxon>
        <taxon>Embryophyta</taxon>
        <taxon>Tracheophyta</taxon>
        <taxon>Spermatophyta</taxon>
        <taxon>Magnoliopsida</taxon>
        <taxon>eudicotyledons</taxon>
        <taxon>Gunneridae</taxon>
        <taxon>Pentapetalae</taxon>
        <taxon>rosids</taxon>
        <taxon>fabids</taxon>
        <taxon>Malpighiales</taxon>
        <taxon>Rhizophoraceae</taxon>
        <taxon>Rhizophora</taxon>
    </lineage>
</organism>
<dbReference type="PANTHER" id="PTHR46371">
    <property type="entry name" value="OS04G0464100 PROTEIN"/>
    <property type="match status" value="1"/>
</dbReference>
<name>A0A2P2L6U6_RHIMU</name>
<dbReference type="InterPro" id="IPR006121">
    <property type="entry name" value="HMA_dom"/>
</dbReference>
<evidence type="ECO:0000259" key="1">
    <source>
        <dbReference type="PROSITE" id="PS50846"/>
    </source>
</evidence>
<accession>A0A2P2L6U6</accession>